<dbReference type="Gene3D" id="1.20.1540.10">
    <property type="entry name" value="Rhomboid-like"/>
    <property type="match status" value="1"/>
</dbReference>
<comment type="similarity">
    <text evidence="2">Belongs to the peptidase S54 family.</text>
</comment>
<sequence>MVGWHFEQELEYLLCLGPLLLSIWAMPTLHEAFTGELSWGRQTLLSPAEMLQTCGKLVLNKPALESGEWWRSVTHIFVHKDMDHLLQNMRGMLANGFVVFHEHGWQGTYGVFLCSGVLAGLNTWGRSFQTEAQLEGSLPRAPDRLGPVAIPEKARGWWDTLRRRTAEVGGRLVEARSEGCGASAGVSGLMGFGLGVSLFRFWEASQARGSRQVRSTIQSTASLLSIVQSVHFLAEEWRSMKGDVGITGIDHAGHLTGFTVGLALALASLAWRHDGPTR</sequence>
<dbReference type="AlphaFoldDB" id="A0A812HPI7"/>
<evidence type="ECO:0000259" key="7">
    <source>
        <dbReference type="Pfam" id="PF01694"/>
    </source>
</evidence>
<comment type="caution">
    <text evidence="8">The sequence shown here is derived from an EMBL/GenBank/DDBJ whole genome shotgun (WGS) entry which is preliminary data.</text>
</comment>
<keyword evidence="6" id="KW-0472">Membrane</keyword>
<keyword evidence="5" id="KW-1133">Transmembrane helix</keyword>
<dbReference type="GO" id="GO:0016020">
    <property type="term" value="C:membrane"/>
    <property type="evidence" value="ECO:0007669"/>
    <property type="project" value="UniProtKB-SubCell"/>
</dbReference>
<keyword evidence="4" id="KW-0378">Hydrolase</keyword>
<accession>A0A812HPI7</accession>
<evidence type="ECO:0000313" key="9">
    <source>
        <dbReference type="Proteomes" id="UP000604046"/>
    </source>
</evidence>
<dbReference type="GO" id="GO:0004252">
    <property type="term" value="F:serine-type endopeptidase activity"/>
    <property type="evidence" value="ECO:0007669"/>
    <property type="project" value="InterPro"/>
</dbReference>
<keyword evidence="9" id="KW-1185">Reference proteome</keyword>
<evidence type="ECO:0000256" key="5">
    <source>
        <dbReference type="ARBA" id="ARBA00022989"/>
    </source>
</evidence>
<dbReference type="InterPro" id="IPR022764">
    <property type="entry name" value="Peptidase_S54_rhomboid_dom"/>
</dbReference>
<comment type="subcellular location">
    <subcellularLocation>
        <location evidence="1">Membrane</location>
        <topology evidence="1">Multi-pass membrane protein</topology>
    </subcellularLocation>
</comment>
<evidence type="ECO:0000256" key="2">
    <source>
        <dbReference type="ARBA" id="ARBA00009045"/>
    </source>
</evidence>
<dbReference type="EMBL" id="CAJNDS010000102">
    <property type="protein sequence ID" value="CAE6956894.1"/>
    <property type="molecule type" value="Genomic_DNA"/>
</dbReference>
<evidence type="ECO:0000256" key="3">
    <source>
        <dbReference type="ARBA" id="ARBA00022692"/>
    </source>
</evidence>
<dbReference type="SUPFAM" id="SSF144091">
    <property type="entry name" value="Rhomboid-like"/>
    <property type="match status" value="1"/>
</dbReference>
<organism evidence="8 9">
    <name type="scientific">Symbiodinium natans</name>
    <dbReference type="NCBI Taxonomy" id="878477"/>
    <lineage>
        <taxon>Eukaryota</taxon>
        <taxon>Sar</taxon>
        <taxon>Alveolata</taxon>
        <taxon>Dinophyceae</taxon>
        <taxon>Suessiales</taxon>
        <taxon>Symbiodiniaceae</taxon>
        <taxon>Symbiodinium</taxon>
    </lineage>
</organism>
<dbReference type="Pfam" id="PF01694">
    <property type="entry name" value="Rhomboid"/>
    <property type="match status" value="1"/>
</dbReference>
<keyword evidence="3" id="KW-0812">Transmembrane</keyword>
<dbReference type="Proteomes" id="UP000604046">
    <property type="component" value="Unassembled WGS sequence"/>
</dbReference>
<dbReference type="InterPro" id="IPR050925">
    <property type="entry name" value="Rhomboid_protease_S54"/>
</dbReference>
<evidence type="ECO:0000313" key="8">
    <source>
        <dbReference type="EMBL" id="CAE6956894.1"/>
    </source>
</evidence>
<evidence type="ECO:0000256" key="4">
    <source>
        <dbReference type="ARBA" id="ARBA00022801"/>
    </source>
</evidence>
<dbReference type="PANTHER" id="PTHR43731:SF14">
    <property type="entry name" value="PRESENILIN-ASSOCIATED RHOMBOID-LIKE PROTEIN, MITOCHONDRIAL"/>
    <property type="match status" value="1"/>
</dbReference>
<protein>
    <recommendedName>
        <fullName evidence="7">Peptidase S54 rhomboid domain-containing protein</fullName>
    </recommendedName>
</protein>
<name>A0A812HPI7_9DINO</name>
<gene>
    <name evidence="8" type="ORF">SNAT2548_LOCUS1792</name>
</gene>
<dbReference type="PANTHER" id="PTHR43731">
    <property type="entry name" value="RHOMBOID PROTEASE"/>
    <property type="match status" value="1"/>
</dbReference>
<reference evidence="8" key="1">
    <citation type="submission" date="2021-02" db="EMBL/GenBank/DDBJ databases">
        <authorList>
            <person name="Dougan E. K."/>
            <person name="Rhodes N."/>
            <person name="Thang M."/>
            <person name="Chan C."/>
        </authorList>
    </citation>
    <scope>NUCLEOTIDE SEQUENCE</scope>
</reference>
<evidence type="ECO:0000256" key="1">
    <source>
        <dbReference type="ARBA" id="ARBA00004141"/>
    </source>
</evidence>
<proteinExistence type="inferred from homology"/>
<dbReference type="InterPro" id="IPR035952">
    <property type="entry name" value="Rhomboid-like_sf"/>
</dbReference>
<evidence type="ECO:0000256" key="6">
    <source>
        <dbReference type="ARBA" id="ARBA00023136"/>
    </source>
</evidence>
<dbReference type="OrthoDB" id="417080at2759"/>
<feature type="domain" description="Peptidase S54 rhomboid" evidence="7">
    <location>
        <begin position="67"/>
        <end position="124"/>
    </location>
</feature>